<dbReference type="InterPro" id="IPR003594">
    <property type="entry name" value="HATPase_dom"/>
</dbReference>
<feature type="domain" description="HTH araC/xylS-type" evidence="11">
    <location>
        <begin position="1263"/>
        <end position="1362"/>
    </location>
</feature>
<evidence type="ECO:0000259" key="13">
    <source>
        <dbReference type="PROSITE" id="PS50110"/>
    </source>
</evidence>
<dbReference type="GO" id="GO:0043565">
    <property type="term" value="F:sequence-specific DNA binding"/>
    <property type="evidence" value="ECO:0007669"/>
    <property type="project" value="InterPro"/>
</dbReference>
<dbReference type="InterPro" id="IPR036890">
    <property type="entry name" value="HATPase_C_sf"/>
</dbReference>
<dbReference type="InterPro" id="IPR011123">
    <property type="entry name" value="Y_Y_Y"/>
</dbReference>
<protein>
    <recommendedName>
        <fullName evidence="2">histidine kinase</fullName>
        <ecNumber evidence="2">2.7.13.3</ecNumber>
    </recommendedName>
</protein>
<evidence type="ECO:0000313" key="14">
    <source>
        <dbReference type="EMBL" id="AWW29516.1"/>
    </source>
</evidence>
<evidence type="ECO:0000256" key="4">
    <source>
        <dbReference type="ARBA" id="ARBA00022679"/>
    </source>
</evidence>
<evidence type="ECO:0000259" key="12">
    <source>
        <dbReference type="PROSITE" id="PS50109"/>
    </source>
</evidence>
<evidence type="ECO:0000256" key="1">
    <source>
        <dbReference type="ARBA" id="ARBA00000085"/>
    </source>
</evidence>
<dbReference type="SMART" id="SM00388">
    <property type="entry name" value="HisKA"/>
    <property type="match status" value="1"/>
</dbReference>
<name>A0A2Z4IFY9_9BACT</name>
<dbReference type="Proteomes" id="UP000248688">
    <property type="component" value="Chromosome"/>
</dbReference>
<evidence type="ECO:0000256" key="2">
    <source>
        <dbReference type="ARBA" id="ARBA00012438"/>
    </source>
</evidence>
<keyword evidence="7" id="KW-0238">DNA-binding</keyword>
<keyword evidence="15" id="KW-1185">Reference proteome</keyword>
<evidence type="ECO:0000313" key="15">
    <source>
        <dbReference type="Proteomes" id="UP000248688"/>
    </source>
</evidence>
<keyword evidence="5" id="KW-0418">Kinase</keyword>
<dbReference type="InterPro" id="IPR004358">
    <property type="entry name" value="Sig_transdc_His_kin-like_C"/>
</dbReference>
<dbReference type="EC" id="2.7.13.3" evidence="2"/>
<dbReference type="SUPFAM" id="SSF55874">
    <property type="entry name" value="ATPase domain of HSP90 chaperone/DNA topoisomerase II/histidine kinase"/>
    <property type="match status" value="1"/>
</dbReference>
<dbReference type="SMART" id="SM00448">
    <property type="entry name" value="REC"/>
    <property type="match status" value="1"/>
</dbReference>
<dbReference type="InterPro" id="IPR015943">
    <property type="entry name" value="WD40/YVTN_repeat-like_dom_sf"/>
</dbReference>
<dbReference type="Gene3D" id="2.60.40.10">
    <property type="entry name" value="Immunoglobulins"/>
    <property type="match status" value="1"/>
</dbReference>
<dbReference type="KEGG" id="est:DN752_04880"/>
<dbReference type="PROSITE" id="PS01124">
    <property type="entry name" value="HTH_ARAC_FAMILY_2"/>
    <property type="match status" value="1"/>
</dbReference>
<dbReference type="InterPro" id="IPR011006">
    <property type="entry name" value="CheY-like_superfamily"/>
</dbReference>
<dbReference type="Gene3D" id="2.130.10.10">
    <property type="entry name" value="YVTN repeat-like/Quinoprotein amine dehydrogenase"/>
    <property type="match status" value="2"/>
</dbReference>
<dbReference type="InterPro" id="IPR036097">
    <property type="entry name" value="HisK_dim/P_sf"/>
</dbReference>
<dbReference type="SMART" id="SM00387">
    <property type="entry name" value="HATPase_c"/>
    <property type="match status" value="1"/>
</dbReference>
<dbReference type="Pfam" id="PF02518">
    <property type="entry name" value="HATPase_c"/>
    <property type="match status" value="1"/>
</dbReference>
<dbReference type="SUPFAM" id="SSF63829">
    <property type="entry name" value="Calcium-dependent phosphotriesterase"/>
    <property type="match status" value="1"/>
</dbReference>
<dbReference type="Pfam" id="PF07495">
    <property type="entry name" value="Y_Y_Y"/>
    <property type="match status" value="1"/>
</dbReference>
<dbReference type="InterPro" id="IPR011110">
    <property type="entry name" value="Reg_prop"/>
</dbReference>
<evidence type="ECO:0000256" key="10">
    <source>
        <dbReference type="SAM" id="MobiDB-lite"/>
    </source>
</evidence>
<dbReference type="Gene3D" id="3.40.50.2300">
    <property type="match status" value="1"/>
</dbReference>
<keyword evidence="3 9" id="KW-0597">Phosphoprotein</keyword>
<dbReference type="SUPFAM" id="SSF52172">
    <property type="entry name" value="CheY-like"/>
    <property type="match status" value="1"/>
</dbReference>
<dbReference type="SUPFAM" id="SSF47384">
    <property type="entry name" value="Homodimeric domain of signal transducing histidine kinase"/>
    <property type="match status" value="1"/>
</dbReference>
<dbReference type="GO" id="GO:0000155">
    <property type="term" value="F:phosphorelay sensor kinase activity"/>
    <property type="evidence" value="ECO:0007669"/>
    <property type="project" value="InterPro"/>
</dbReference>
<dbReference type="PANTHER" id="PTHR43547">
    <property type="entry name" value="TWO-COMPONENT HISTIDINE KINASE"/>
    <property type="match status" value="1"/>
</dbReference>
<evidence type="ECO:0000256" key="8">
    <source>
        <dbReference type="ARBA" id="ARBA00023163"/>
    </source>
</evidence>
<evidence type="ECO:0000256" key="3">
    <source>
        <dbReference type="ARBA" id="ARBA00022553"/>
    </source>
</evidence>
<feature type="region of interest" description="Disordered" evidence="10">
    <location>
        <begin position="1355"/>
        <end position="1375"/>
    </location>
</feature>
<dbReference type="PROSITE" id="PS50110">
    <property type="entry name" value="RESPONSE_REGULATORY"/>
    <property type="match status" value="1"/>
</dbReference>
<dbReference type="SMART" id="SM00342">
    <property type="entry name" value="HTH_ARAC"/>
    <property type="match status" value="1"/>
</dbReference>
<feature type="modified residue" description="4-aspartylphosphate" evidence="9">
    <location>
        <position position="1164"/>
    </location>
</feature>
<dbReference type="PROSITE" id="PS51257">
    <property type="entry name" value="PROKAR_LIPOPROTEIN"/>
    <property type="match status" value="1"/>
</dbReference>
<evidence type="ECO:0000256" key="6">
    <source>
        <dbReference type="ARBA" id="ARBA00023015"/>
    </source>
</evidence>
<dbReference type="SUPFAM" id="SSF50998">
    <property type="entry name" value="Quinoprotein alcohol dehydrogenase-like"/>
    <property type="match status" value="1"/>
</dbReference>
<dbReference type="PROSITE" id="PS00041">
    <property type="entry name" value="HTH_ARAC_FAMILY_1"/>
    <property type="match status" value="1"/>
</dbReference>
<dbReference type="InterPro" id="IPR001789">
    <property type="entry name" value="Sig_transdc_resp-reg_receiver"/>
</dbReference>
<dbReference type="PRINTS" id="PR00344">
    <property type="entry name" value="BCTRLSENSOR"/>
</dbReference>
<dbReference type="InterPro" id="IPR009057">
    <property type="entry name" value="Homeodomain-like_sf"/>
</dbReference>
<dbReference type="CDD" id="cd00082">
    <property type="entry name" value="HisKA"/>
    <property type="match status" value="1"/>
</dbReference>
<dbReference type="SUPFAM" id="SSF46689">
    <property type="entry name" value="Homeodomain-like"/>
    <property type="match status" value="1"/>
</dbReference>
<evidence type="ECO:0000259" key="11">
    <source>
        <dbReference type="PROSITE" id="PS01124"/>
    </source>
</evidence>
<dbReference type="Pfam" id="PF12833">
    <property type="entry name" value="HTH_18"/>
    <property type="match status" value="1"/>
</dbReference>
<dbReference type="OrthoDB" id="9797097at2"/>
<feature type="domain" description="Histidine kinase" evidence="12">
    <location>
        <begin position="840"/>
        <end position="1072"/>
    </location>
</feature>
<dbReference type="InterPro" id="IPR005467">
    <property type="entry name" value="His_kinase_dom"/>
</dbReference>
<dbReference type="CDD" id="cd17574">
    <property type="entry name" value="REC_OmpR"/>
    <property type="match status" value="1"/>
</dbReference>
<reference evidence="14 15" key="1">
    <citation type="submission" date="2018-06" db="EMBL/GenBank/DDBJ databases">
        <title>Echinicola strongylocentroti sp. nov., isolated from a sea urchin Strongylocentrotus intermedius.</title>
        <authorList>
            <person name="Bae S.S."/>
        </authorList>
    </citation>
    <scope>NUCLEOTIDE SEQUENCE [LARGE SCALE GENOMIC DNA]</scope>
    <source>
        <strain evidence="14 15">MEBiC08714</strain>
    </source>
</reference>
<proteinExistence type="predicted"/>
<dbReference type="InterPro" id="IPR018060">
    <property type="entry name" value="HTH_AraC"/>
</dbReference>
<dbReference type="PROSITE" id="PS50109">
    <property type="entry name" value="HIS_KIN"/>
    <property type="match status" value="1"/>
</dbReference>
<keyword evidence="8" id="KW-0804">Transcription</keyword>
<dbReference type="FunFam" id="3.30.565.10:FF:000006">
    <property type="entry name" value="Sensor histidine kinase WalK"/>
    <property type="match status" value="1"/>
</dbReference>
<evidence type="ECO:0000256" key="5">
    <source>
        <dbReference type="ARBA" id="ARBA00022777"/>
    </source>
</evidence>
<dbReference type="InterPro" id="IPR003661">
    <property type="entry name" value="HisK_dim/P_dom"/>
</dbReference>
<keyword evidence="4" id="KW-0808">Transferase</keyword>
<dbReference type="Gene3D" id="1.10.10.60">
    <property type="entry name" value="Homeodomain-like"/>
    <property type="match status" value="1"/>
</dbReference>
<comment type="catalytic activity">
    <reaction evidence="1">
        <text>ATP + protein L-histidine = ADP + protein N-phospho-L-histidine.</text>
        <dbReference type="EC" id="2.7.13.3"/>
    </reaction>
</comment>
<feature type="domain" description="Response regulatory" evidence="13">
    <location>
        <begin position="1116"/>
        <end position="1231"/>
    </location>
</feature>
<dbReference type="GO" id="GO:0003700">
    <property type="term" value="F:DNA-binding transcription factor activity"/>
    <property type="evidence" value="ECO:0007669"/>
    <property type="project" value="InterPro"/>
</dbReference>
<gene>
    <name evidence="14" type="ORF">DN752_04880</name>
</gene>
<organism evidence="14 15">
    <name type="scientific">Echinicola strongylocentroti</name>
    <dbReference type="NCBI Taxonomy" id="1795355"/>
    <lineage>
        <taxon>Bacteria</taxon>
        <taxon>Pseudomonadati</taxon>
        <taxon>Bacteroidota</taxon>
        <taxon>Cytophagia</taxon>
        <taxon>Cytophagales</taxon>
        <taxon>Cyclobacteriaceae</taxon>
        <taxon>Echinicola</taxon>
    </lineage>
</organism>
<dbReference type="InterPro" id="IPR018062">
    <property type="entry name" value="HTH_AraC-typ_CS"/>
</dbReference>
<accession>A0A2Z4IFY9</accession>
<evidence type="ECO:0000256" key="7">
    <source>
        <dbReference type="ARBA" id="ARBA00023125"/>
    </source>
</evidence>
<dbReference type="Pfam" id="PF00072">
    <property type="entry name" value="Response_reg"/>
    <property type="match status" value="1"/>
</dbReference>
<dbReference type="Pfam" id="PF00512">
    <property type="entry name" value="HisKA"/>
    <property type="match status" value="1"/>
</dbReference>
<sequence length="1375" mass="157805">MMRMDRWTYLLTVLVISCFVSRITAQETTNLKFKKIGTEDGLSSSSVIDILQDYKGFIWFGTRDGLNKFDGEVIKTYHNELHNDSTLRDNWVSSLFEDSAHHLWISTLKGVSIYNEDLDKIIRVVDKDKILEGLRIAHITESKNNEILLSSKKGLFSLKFNYEENGNLKLNRLVSQPVISSYIEEEVIWTASPDGIYRYNIASDQLEKVFDYNSHFIPYNFHVDFHKLKDKLLLSSPIGLFQWDKSSASFTEYKFINAENNIHSFTSAVRKVVKDANGLVWVGTINGLYIINPSSKKTTKYIHRPQDLYSLSHNSVYDILEDNDNNIWIGTWAGGVNFFDRNLVTFNHYYSSETKFALSNNIVSSFVEDEPNEFWIGTEGGGLNYFDRKSGQFKKVDYRPANEPPANIKKIIKDKAGNLWIGLHYHGLEKYHPKTGEYRLFKHQNSSKNSLSNNTVMSLFEDKSGRIWIGTNEGGLNQYLGGGEFERYDNESWYANMTVFTIHEKRAGLLLLGTNKGLIEFNVNQKTFKAIPIKSDILDQEITVHSLFTENDSLYWLGTSSHGLIKYNDINNQVKTYHTANGLPNNLIYGILKDDSGNLWISTNNGLSKFNPQNEDFTNYGIKNGLQSSVFNYNSFLKTSNGDLMFGGINGFNIFDPNNLIHNQGSNPLYITSIKIFDKELAKGKNEVTRNVSNMTEITLQPPQFNFTINYTSINFTTPERTQFQYKLEGFDNKWISAGNQRFANYNNIAPGDYTFMVRTKPTSKGQSVSQARLKIIVLPPWWMTKWAYFFYSLIVAGLIYVFWKFKSSQFEMRKKLLQNQLDTENEKHLYNLKLKFFTNISHELKTPLTLILGPAEELISHEWKSNTLKEKVHLLYSQSKKMYHLVNQLLEFRKTETGNTQLRATEGDISQFINEIYLVFKLKAEKKGIQYTFKSIDHEIPIFYDRDKLEMVFTNLLSNAFKHTHEGGVIKIDVDYTGSTTSNAEFANNNLANNFATISITDNGTGMTPEETGKIFDRFHQTFRSETLSVSGTGIGLSLVKDLIDLHRGEIVVKSALQKGTCFVIKLPFGKEHLSPEQILEDIDPNAEHTFYKDYDIQKDRSKIELKNAQNNPYTILLVDDNPDLLQYLKELLMNSFTIFCAENGKEALELIKQSTIDLIISDVMMPEMDGITLCQKVNEDKSLGFIPFILLTARTAAVYEIEGLVIGATDYIAKPFNPKILQAKIQNIFINKIRLQEFYEKSILQEHYDLDIPNEEKDFIESSIKIVEEYVEDPTFNVQALARSMAMSQSSYYKKLKSLTGKTAVEFIRDVRVRVAAQLLLNSNFRISDIAQKVGISDTKYFRESFKKTYGISPSKYKTSKKQDELTSKNQPQ</sequence>
<keyword evidence="6" id="KW-0805">Transcription regulation</keyword>
<evidence type="ECO:0000256" key="9">
    <source>
        <dbReference type="PROSITE-ProRule" id="PRU00169"/>
    </source>
</evidence>
<dbReference type="InterPro" id="IPR013783">
    <property type="entry name" value="Ig-like_fold"/>
</dbReference>
<dbReference type="InterPro" id="IPR011047">
    <property type="entry name" value="Quinoprotein_ADH-like_sf"/>
</dbReference>
<dbReference type="Gene3D" id="1.10.287.130">
    <property type="match status" value="1"/>
</dbReference>
<dbReference type="Gene3D" id="3.30.565.10">
    <property type="entry name" value="Histidine kinase-like ATPase, C-terminal domain"/>
    <property type="match status" value="1"/>
</dbReference>
<dbReference type="PANTHER" id="PTHR43547:SF2">
    <property type="entry name" value="HYBRID SIGNAL TRANSDUCTION HISTIDINE KINASE C"/>
    <property type="match status" value="1"/>
</dbReference>
<dbReference type="Pfam" id="PF07494">
    <property type="entry name" value="Reg_prop"/>
    <property type="match status" value="4"/>
</dbReference>
<dbReference type="EMBL" id="CP030041">
    <property type="protein sequence ID" value="AWW29516.1"/>
    <property type="molecule type" value="Genomic_DNA"/>
</dbReference>